<organism evidence="7 8">
    <name type="scientific">Fraxinus pennsylvanica</name>
    <dbReference type="NCBI Taxonomy" id="56036"/>
    <lineage>
        <taxon>Eukaryota</taxon>
        <taxon>Viridiplantae</taxon>
        <taxon>Streptophyta</taxon>
        <taxon>Embryophyta</taxon>
        <taxon>Tracheophyta</taxon>
        <taxon>Spermatophyta</taxon>
        <taxon>Magnoliopsida</taxon>
        <taxon>eudicotyledons</taxon>
        <taxon>Gunneridae</taxon>
        <taxon>Pentapetalae</taxon>
        <taxon>asterids</taxon>
        <taxon>lamiids</taxon>
        <taxon>Lamiales</taxon>
        <taxon>Oleaceae</taxon>
        <taxon>Oleeae</taxon>
        <taxon>Fraxinus</taxon>
    </lineage>
</organism>
<dbReference type="Proteomes" id="UP000834106">
    <property type="component" value="Chromosome 18"/>
</dbReference>
<dbReference type="AlphaFoldDB" id="A0AAD2A648"/>
<feature type="compositionally biased region" description="Polar residues" evidence="5">
    <location>
        <begin position="19"/>
        <end position="32"/>
    </location>
</feature>
<evidence type="ECO:0000256" key="1">
    <source>
        <dbReference type="ARBA" id="ARBA00023015"/>
    </source>
</evidence>
<evidence type="ECO:0000313" key="7">
    <source>
        <dbReference type="EMBL" id="CAI9781579.1"/>
    </source>
</evidence>
<keyword evidence="3 4" id="KW-0804">Transcription</keyword>
<evidence type="ECO:0000256" key="4">
    <source>
        <dbReference type="RuleBase" id="RU367031"/>
    </source>
</evidence>
<dbReference type="SUPFAM" id="SSF117856">
    <property type="entry name" value="AF0104/ALDC/Ptd012-like"/>
    <property type="match status" value="1"/>
</dbReference>
<feature type="region of interest" description="Disordered" evidence="5">
    <location>
        <begin position="1"/>
        <end position="38"/>
    </location>
</feature>
<dbReference type="InterPro" id="IPR039605">
    <property type="entry name" value="AHL"/>
</dbReference>
<comment type="subcellular location">
    <subcellularLocation>
        <location evidence="4">Nucleus</location>
    </subcellularLocation>
</comment>
<dbReference type="CDD" id="cd11378">
    <property type="entry name" value="DUF296"/>
    <property type="match status" value="1"/>
</dbReference>
<evidence type="ECO:0000256" key="2">
    <source>
        <dbReference type="ARBA" id="ARBA00023125"/>
    </source>
</evidence>
<dbReference type="Gene3D" id="3.30.1330.80">
    <property type="entry name" value="Hypothetical protein, similar to alpha- acetolactate decarboxylase, domain 2"/>
    <property type="match status" value="1"/>
</dbReference>
<evidence type="ECO:0000259" key="6">
    <source>
        <dbReference type="Pfam" id="PF03479"/>
    </source>
</evidence>
<gene>
    <name evidence="7" type="ORF">FPE_LOCUS29009</name>
</gene>
<keyword evidence="2 4" id="KW-0238">DNA-binding</keyword>
<accession>A0AAD2A648</accession>
<reference evidence="7" key="1">
    <citation type="submission" date="2023-05" db="EMBL/GenBank/DDBJ databases">
        <authorList>
            <person name="Huff M."/>
        </authorList>
    </citation>
    <scope>NUCLEOTIDE SEQUENCE</scope>
</reference>
<dbReference type="PANTHER" id="PTHR31500">
    <property type="entry name" value="AT-HOOK MOTIF NUCLEAR-LOCALIZED PROTEIN 9"/>
    <property type="match status" value="1"/>
</dbReference>
<dbReference type="InterPro" id="IPR005175">
    <property type="entry name" value="PPC_dom"/>
</dbReference>
<dbReference type="PANTHER" id="PTHR31500:SF96">
    <property type="entry name" value="AT-HOOK MOTIF NUCLEAR-LOCALIZED PROTEIN 7"/>
    <property type="match status" value="1"/>
</dbReference>
<evidence type="ECO:0000313" key="8">
    <source>
        <dbReference type="Proteomes" id="UP000834106"/>
    </source>
</evidence>
<dbReference type="EMBL" id="OU503053">
    <property type="protein sequence ID" value="CAI9781579.1"/>
    <property type="molecule type" value="Genomic_DNA"/>
</dbReference>
<comment type="function">
    <text evidence="4">Transcription factor that specifically binds AT-rich DNA sequences related to the nuclear matrix attachment regions (MARs).</text>
</comment>
<name>A0AAD2A648_9LAMI</name>
<protein>
    <recommendedName>
        <fullName evidence="4">AT-hook motif nuclear-localized protein</fullName>
    </recommendedName>
</protein>
<dbReference type="GO" id="GO:0005634">
    <property type="term" value="C:nucleus"/>
    <property type="evidence" value="ECO:0007669"/>
    <property type="project" value="UniProtKB-SubCell"/>
</dbReference>
<evidence type="ECO:0000256" key="3">
    <source>
        <dbReference type="ARBA" id="ARBA00023163"/>
    </source>
</evidence>
<keyword evidence="8" id="KW-1185">Reference proteome</keyword>
<sequence>MESREGISGVTVIPPEAPSSYNVASRTENSTPGFGIQPMAPSVASAGLLAMSEKKKRGRPWKYGPDGSARMVLSPTPISSSPPLASGNFNDEKPSVVQPTVLEKKHKNKVGIEKLGEWVSCSTGGSFLPHLITVDTGEDVSNRIMSFSLEGPRAICIISAVGLISTVTPRQPNSSGNTLTYEGRFEILSLSGSFTPFDMEDSRSGIMSTSLARSDGRVVGGNCGQLSTERPPRVKTQEAESRTHIEYEPSIPVGIPRSFDVENKCFSTGNIAPQSTAQTNNWAAVPTAENSSKSSADISISLQG</sequence>
<dbReference type="GO" id="GO:0003680">
    <property type="term" value="F:minor groove of adenine-thymine-rich DNA binding"/>
    <property type="evidence" value="ECO:0007669"/>
    <property type="project" value="UniProtKB-UniRule"/>
</dbReference>
<proteinExistence type="predicted"/>
<evidence type="ECO:0000256" key="5">
    <source>
        <dbReference type="SAM" id="MobiDB-lite"/>
    </source>
</evidence>
<dbReference type="Pfam" id="PF03479">
    <property type="entry name" value="PCC"/>
    <property type="match status" value="1"/>
</dbReference>
<keyword evidence="4" id="KW-0539">Nucleus</keyword>
<feature type="domain" description="PPC" evidence="6">
    <location>
        <begin position="129"/>
        <end position="224"/>
    </location>
</feature>
<comment type="domain">
    <text evidence="4">The PPC domain mediates interactions between AHL proteins.</text>
</comment>
<keyword evidence="1 4" id="KW-0805">Transcription regulation</keyword>